<dbReference type="PROSITE" id="PS52016">
    <property type="entry name" value="TONB_DEPENDENT_REC_3"/>
    <property type="match status" value="1"/>
</dbReference>
<dbReference type="Pfam" id="PF00593">
    <property type="entry name" value="TonB_dep_Rec_b-barrel"/>
    <property type="match status" value="1"/>
</dbReference>
<dbReference type="CDD" id="cd01347">
    <property type="entry name" value="ligand_gated_channel"/>
    <property type="match status" value="1"/>
</dbReference>
<keyword evidence="3 10" id="KW-0813">Transport</keyword>
<proteinExistence type="inferred from homology"/>
<evidence type="ECO:0000313" key="17">
    <source>
        <dbReference type="Proteomes" id="UP001294570"/>
    </source>
</evidence>
<evidence type="ECO:0000313" key="16">
    <source>
        <dbReference type="EMBL" id="MDY7219329.1"/>
    </source>
</evidence>
<evidence type="ECO:0000256" key="11">
    <source>
        <dbReference type="RuleBase" id="RU003357"/>
    </source>
</evidence>
<comment type="subcellular location">
    <subcellularLocation>
        <location evidence="1 10">Cell outer membrane</location>
        <topology evidence="1 10">Multi-pass membrane protein</topology>
    </subcellularLocation>
</comment>
<dbReference type="InterPro" id="IPR011276">
    <property type="entry name" value="TonB_haem/Hb_rcpt"/>
</dbReference>
<gene>
    <name evidence="16" type="ORF">TOI97_07085</name>
</gene>
<keyword evidence="7 11" id="KW-0798">TonB box</keyword>
<dbReference type="PANTHER" id="PTHR47752">
    <property type="entry name" value="HTH-TYPE TRANSCRIPTIONAL REPRESSOR FABR"/>
    <property type="match status" value="1"/>
</dbReference>
<evidence type="ECO:0000256" key="9">
    <source>
        <dbReference type="ARBA" id="ARBA00023237"/>
    </source>
</evidence>
<keyword evidence="4 10" id="KW-1134">Transmembrane beta strand</keyword>
<feature type="region of interest" description="Disordered" evidence="12">
    <location>
        <begin position="214"/>
        <end position="236"/>
    </location>
</feature>
<keyword evidence="9 10" id="KW-0998">Cell outer membrane</keyword>
<feature type="domain" description="TonB-dependent receptor plug" evidence="15">
    <location>
        <begin position="47"/>
        <end position="157"/>
    </location>
</feature>
<evidence type="ECO:0000256" key="5">
    <source>
        <dbReference type="ARBA" id="ARBA00022692"/>
    </source>
</evidence>
<comment type="similarity">
    <text evidence="2 10 11">Belongs to the TonB-dependent receptor family.</text>
</comment>
<evidence type="ECO:0000259" key="15">
    <source>
        <dbReference type="Pfam" id="PF07715"/>
    </source>
</evidence>
<protein>
    <submittedName>
        <fullName evidence="16">TonB-dependent hemoglobin/transferrin/lactoferrin family receptor</fullName>
    </submittedName>
</protein>
<dbReference type="RefSeq" id="WP_321553421.1">
    <property type="nucleotide sequence ID" value="NZ_JAXIVU010000007.1"/>
</dbReference>
<evidence type="ECO:0000256" key="3">
    <source>
        <dbReference type="ARBA" id="ARBA00022448"/>
    </source>
</evidence>
<dbReference type="EMBL" id="JAXIVU010000007">
    <property type="protein sequence ID" value="MDY7219329.1"/>
    <property type="molecule type" value="Genomic_DNA"/>
</dbReference>
<keyword evidence="17" id="KW-1185">Reference proteome</keyword>
<evidence type="ECO:0000256" key="4">
    <source>
        <dbReference type="ARBA" id="ARBA00022452"/>
    </source>
</evidence>
<evidence type="ECO:0000256" key="6">
    <source>
        <dbReference type="ARBA" id="ARBA00022729"/>
    </source>
</evidence>
<evidence type="ECO:0000259" key="14">
    <source>
        <dbReference type="Pfam" id="PF00593"/>
    </source>
</evidence>
<comment type="caution">
    <text evidence="16">The sequence shown here is derived from an EMBL/GenBank/DDBJ whole genome shotgun (WGS) entry which is preliminary data.</text>
</comment>
<dbReference type="InterPro" id="IPR039426">
    <property type="entry name" value="TonB-dep_rcpt-like"/>
</dbReference>
<dbReference type="InterPro" id="IPR037066">
    <property type="entry name" value="Plug_dom_sf"/>
</dbReference>
<dbReference type="Pfam" id="PF07715">
    <property type="entry name" value="Plug"/>
    <property type="match status" value="1"/>
</dbReference>
<dbReference type="InterPro" id="IPR036942">
    <property type="entry name" value="Beta-barrel_TonB_sf"/>
</dbReference>
<evidence type="ECO:0000256" key="8">
    <source>
        <dbReference type="ARBA" id="ARBA00023136"/>
    </source>
</evidence>
<keyword evidence="6 13" id="KW-0732">Signal</keyword>
<evidence type="ECO:0000256" key="2">
    <source>
        <dbReference type="ARBA" id="ARBA00009810"/>
    </source>
</evidence>
<dbReference type="NCBIfam" id="TIGR01785">
    <property type="entry name" value="TonB-hemin"/>
    <property type="match status" value="1"/>
</dbReference>
<evidence type="ECO:0000256" key="1">
    <source>
        <dbReference type="ARBA" id="ARBA00004571"/>
    </source>
</evidence>
<accession>A0ABU5GR69</accession>
<reference evidence="16 17" key="1">
    <citation type="submission" date="2023-12" db="EMBL/GenBank/DDBJ databases">
        <title>Denitrificimonas halotolerans sp. nov.,a novel species isolated from landfill leachate.</title>
        <authorList>
            <person name="Wang S."/>
        </authorList>
    </citation>
    <scope>NUCLEOTIDE SEQUENCE [LARGE SCALE GENOMIC DNA]</scope>
    <source>
        <strain evidence="16 17">JX-1</strain>
    </source>
</reference>
<dbReference type="InterPro" id="IPR000531">
    <property type="entry name" value="Beta-barrel_TonB"/>
</dbReference>
<evidence type="ECO:0000256" key="7">
    <source>
        <dbReference type="ARBA" id="ARBA00023077"/>
    </source>
</evidence>
<name>A0ABU5GR69_9GAMM</name>
<dbReference type="NCBIfam" id="TIGR01786">
    <property type="entry name" value="TonB-hemlactrns"/>
    <property type="match status" value="1"/>
</dbReference>
<dbReference type="Proteomes" id="UP001294570">
    <property type="component" value="Unassembled WGS sequence"/>
</dbReference>
<dbReference type="InterPro" id="IPR050692">
    <property type="entry name" value="HTH_transcr_repressor_FabR"/>
</dbReference>
<evidence type="ECO:0000256" key="12">
    <source>
        <dbReference type="SAM" id="MobiDB-lite"/>
    </source>
</evidence>
<feature type="domain" description="TonB-dependent receptor-like beta-barrel" evidence="14">
    <location>
        <begin position="248"/>
        <end position="694"/>
    </location>
</feature>
<evidence type="ECO:0000256" key="10">
    <source>
        <dbReference type="PROSITE-ProRule" id="PRU01360"/>
    </source>
</evidence>
<dbReference type="PANTHER" id="PTHR47752:SF1">
    <property type="entry name" value="HTH-TYPE TRANSCRIPTIONAL REPRESSOR FABR"/>
    <property type="match status" value="1"/>
</dbReference>
<dbReference type="InterPro" id="IPR012910">
    <property type="entry name" value="Plug_dom"/>
</dbReference>
<feature type="signal peptide" evidence="13">
    <location>
        <begin position="1"/>
        <end position="25"/>
    </location>
</feature>
<evidence type="ECO:0000256" key="13">
    <source>
        <dbReference type="SAM" id="SignalP"/>
    </source>
</evidence>
<dbReference type="Gene3D" id="2.40.170.20">
    <property type="entry name" value="TonB-dependent receptor, beta-barrel domain"/>
    <property type="match status" value="1"/>
</dbReference>
<organism evidence="16 17">
    <name type="scientific">Denitrificimonas halotolerans</name>
    <dbReference type="NCBI Taxonomy" id="3098930"/>
    <lineage>
        <taxon>Bacteria</taxon>
        <taxon>Pseudomonadati</taxon>
        <taxon>Pseudomonadota</taxon>
        <taxon>Gammaproteobacteria</taxon>
        <taxon>Pseudomonadales</taxon>
        <taxon>Pseudomonadaceae</taxon>
        <taxon>Denitrificimonas</taxon>
    </lineage>
</organism>
<feature type="chain" id="PRO_5046629934" evidence="13">
    <location>
        <begin position="26"/>
        <end position="733"/>
    </location>
</feature>
<keyword evidence="8 10" id="KW-0472">Membrane</keyword>
<sequence>MPSYPPAKLKPVLIALLMGNAAAIAAEKPATRFDAITVTTTRSEQKLSDVPSTVSVHDERQIDQQNIKNIQDLIRYEPGVSVSGGNSRFGLDGFTIRGIGGNRVLTQVDGVNVADSFAFGGFLNARRDYVDLDTVKQVEIIRGPASSLYGSDAIGGAVSFITKDAGDYLEAGDDVYLRLKTGYDGADDSWLRSGTAAARYTNMDALLHLGRRTGHASASHGKHGGNGAQRTKANPQDYTRDNLLTKLGWDLSEQQRLQLTYEKFADDTDSKVKSNYGISSFGATTHSQNAKDSVDRERYSLAHTLTFDSVFADRINSQLTYQDSKTRQRTYESRFAAGQAQSRVRDSDYQEKLWAFNSMLNKAFMLGSSQHQLTYGIDIKRTKSSNLRAGSDTLLSSGMVKAALPTSDFPDPTTSEYALFIQDQIQLGRWTLLPGLRYDYYKMEPHVTGNYLNSNAVDSNPSNYRDSTVSPKLGITYQVNDQHSVYGQYAAGYRAPQAVEIFGEFENPGMYRTLSNTDLKAETSDSFELGLRGRYSVGNFSAALFYNQYDDFIEQVSRPSSKPGYPFGEFQYINKDRVNIRGAEVKGELFLDALGFADGWSTLGHIAYARGKDESSGEALNSIDPLKGVFSLAYRQPNGQFGGDLSWTLVAAKQRIDKTQTNNQYATSGYGTLDLNGWWHIDEHFSVNAGLFNLTDKRYWHWNNVQGLSSTDPGLARASQPGRHAAINLVWEL</sequence>
<dbReference type="SUPFAM" id="SSF56935">
    <property type="entry name" value="Porins"/>
    <property type="match status" value="1"/>
</dbReference>
<keyword evidence="5 10" id="KW-0812">Transmembrane</keyword>
<dbReference type="InterPro" id="IPR010949">
    <property type="entry name" value="TonB_Hb/transfer/lactofer_rcpt"/>
</dbReference>
<dbReference type="Gene3D" id="2.170.130.10">
    <property type="entry name" value="TonB-dependent receptor, plug domain"/>
    <property type="match status" value="1"/>
</dbReference>
<keyword evidence="16" id="KW-0675">Receptor</keyword>